<evidence type="ECO:0000256" key="4">
    <source>
        <dbReference type="ARBA" id="ARBA00022692"/>
    </source>
</evidence>
<dbReference type="GO" id="GO:0016757">
    <property type="term" value="F:glycosyltransferase activity"/>
    <property type="evidence" value="ECO:0007669"/>
    <property type="project" value="UniProtKB-KW"/>
</dbReference>
<feature type="transmembrane region" description="Helical" evidence="7">
    <location>
        <begin position="44"/>
        <end position="66"/>
    </location>
</feature>
<evidence type="ECO:0000256" key="2">
    <source>
        <dbReference type="ARBA" id="ARBA00022475"/>
    </source>
</evidence>
<evidence type="ECO:0000313" key="9">
    <source>
        <dbReference type="Proteomes" id="UP001172778"/>
    </source>
</evidence>
<reference evidence="8" key="1">
    <citation type="submission" date="2023-03" db="EMBL/GenBank/DDBJ databases">
        <title>Chitinimonas shenzhenensis gen. nov., sp. nov., a novel member of family Burkholderiaceae isolated from activated sludge collected in Shen Zhen, China.</title>
        <authorList>
            <person name="Wang X."/>
        </authorList>
    </citation>
    <scope>NUCLEOTIDE SEQUENCE</scope>
    <source>
        <strain evidence="8">DQS-5</strain>
    </source>
</reference>
<sequence length="259" mass="28638">MTFHLALSAQHALIAHQLLEFLGMAIGARYYLRLRRCGDGQSVLAPTHYAVLVGCLAGAALGNKLVFWVENPQLWAVYGQDWRNWLGGQSMVGGLLGGLLGVELAKWLTHQTRSTGDFFVFPLLLGLMIGRVGCFLAGLHDGTYGVPTNLPWGVDFGDGQPRHPTQLYEIIFCGLLWRGLRLWQAALATVPGLLFKSWVVAYLLWRLLVDAIKPVPYGYPGGLSGIQWICLLALAAYLPFVWRAWRLWRTSASLESASS</sequence>
<evidence type="ECO:0000256" key="7">
    <source>
        <dbReference type="SAM" id="Phobius"/>
    </source>
</evidence>
<evidence type="ECO:0000313" key="8">
    <source>
        <dbReference type="EMBL" id="MDK2125086.1"/>
    </source>
</evidence>
<evidence type="ECO:0000256" key="6">
    <source>
        <dbReference type="ARBA" id="ARBA00023136"/>
    </source>
</evidence>
<keyword evidence="3 8" id="KW-0808">Transferase</keyword>
<keyword evidence="8" id="KW-0328">Glycosyltransferase</keyword>
<dbReference type="EMBL" id="JARRAF010000015">
    <property type="protein sequence ID" value="MDK2125086.1"/>
    <property type="molecule type" value="Genomic_DNA"/>
</dbReference>
<accession>A0ABT7DYF2</accession>
<feature type="transmembrane region" description="Helical" evidence="7">
    <location>
        <begin position="118"/>
        <end position="139"/>
    </location>
</feature>
<gene>
    <name evidence="8" type="ORF">PZA18_13610</name>
</gene>
<protein>
    <submittedName>
        <fullName evidence="8">Prolipoprotein diacylglyceryl transferase</fullName>
        <ecNumber evidence="8">2.4.99.-</ecNumber>
    </submittedName>
</protein>
<feature type="transmembrane region" description="Helical" evidence="7">
    <location>
        <begin position="217"/>
        <end position="240"/>
    </location>
</feature>
<dbReference type="InterPro" id="IPR001640">
    <property type="entry name" value="Lgt"/>
</dbReference>
<keyword evidence="2" id="KW-1003">Cell membrane</keyword>
<dbReference type="Proteomes" id="UP001172778">
    <property type="component" value="Unassembled WGS sequence"/>
</dbReference>
<comment type="caution">
    <text evidence="8">The sequence shown here is derived from an EMBL/GenBank/DDBJ whole genome shotgun (WGS) entry which is preliminary data.</text>
</comment>
<evidence type="ECO:0000256" key="3">
    <source>
        <dbReference type="ARBA" id="ARBA00022679"/>
    </source>
</evidence>
<keyword evidence="5 7" id="KW-1133">Transmembrane helix</keyword>
<organism evidence="8 9">
    <name type="scientific">Parachitinimonas caeni</name>
    <dbReference type="NCBI Taxonomy" id="3031301"/>
    <lineage>
        <taxon>Bacteria</taxon>
        <taxon>Pseudomonadati</taxon>
        <taxon>Pseudomonadota</taxon>
        <taxon>Betaproteobacteria</taxon>
        <taxon>Neisseriales</taxon>
        <taxon>Chitinibacteraceae</taxon>
        <taxon>Parachitinimonas</taxon>
    </lineage>
</organism>
<dbReference type="Pfam" id="PF01790">
    <property type="entry name" value="LGT"/>
    <property type="match status" value="1"/>
</dbReference>
<comment type="similarity">
    <text evidence="1">Belongs to the Lgt family.</text>
</comment>
<keyword evidence="4 7" id="KW-0812">Transmembrane</keyword>
<feature type="transmembrane region" description="Helical" evidence="7">
    <location>
        <begin position="86"/>
        <end position="106"/>
    </location>
</feature>
<keyword evidence="9" id="KW-1185">Reference proteome</keyword>
<dbReference type="EC" id="2.4.99.-" evidence="8"/>
<dbReference type="PANTHER" id="PTHR30589">
    <property type="entry name" value="PROLIPOPROTEIN DIACYLGLYCERYL TRANSFERASE"/>
    <property type="match status" value="1"/>
</dbReference>
<dbReference type="RefSeq" id="WP_284101398.1">
    <property type="nucleotide sequence ID" value="NZ_JARRAF010000015.1"/>
</dbReference>
<evidence type="ECO:0000256" key="5">
    <source>
        <dbReference type="ARBA" id="ARBA00022989"/>
    </source>
</evidence>
<name>A0ABT7DYF2_9NEIS</name>
<feature type="transmembrane region" description="Helical" evidence="7">
    <location>
        <begin position="12"/>
        <end position="32"/>
    </location>
</feature>
<dbReference type="PANTHER" id="PTHR30589:SF0">
    <property type="entry name" value="PHOSPHATIDYLGLYCEROL--PROLIPOPROTEIN DIACYLGLYCERYL TRANSFERASE"/>
    <property type="match status" value="1"/>
</dbReference>
<proteinExistence type="inferred from homology"/>
<keyword evidence="6 7" id="KW-0472">Membrane</keyword>
<evidence type="ECO:0000256" key="1">
    <source>
        <dbReference type="ARBA" id="ARBA00007150"/>
    </source>
</evidence>
<feature type="transmembrane region" description="Helical" evidence="7">
    <location>
        <begin position="182"/>
        <end position="205"/>
    </location>
</feature>